<reference evidence="3 4" key="1">
    <citation type="submission" date="2016-01" db="EMBL/GenBank/DDBJ databases">
        <title>The new phylogeny of the genus Mycobacterium.</title>
        <authorList>
            <person name="Tarcisio F."/>
            <person name="Conor M."/>
            <person name="Antonella G."/>
            <person name="Elisabetta G."/>
            <person name="Giulia F.S."/>
            <person name="Sara T."/>
            <person name="Anna F."/>
            <person name="Clotilde B."/>
            <person name="Roberto B."/>
            <person name="Veronica D.S."/>
            <person name="Fabio R."/>
            <person name="Monica P."/>
            <person name="Olivier J."/>
            <person name="Enrico T."/>
            <person name="Nicola S."/>
        </authorList>
    </citation>
    <scope>NUCLEOTIDE SEQUENCE [LARGE SCALE GENOMIC DNA]</scope>
    <source>
        <strain evidence="3 4">DSM 45731</strain>
    </source>
</reference>
<feature type="region of interest" description="Disordered" evidence="1">
    <location>
        <begin position="177"/>
        <end position="290"/>
    </location>
</feature>
<sequence length="290" mass="29253">MTYSPGSPGYPPAQSPGSYGASTPSFAKSDDGESNLQLYLTIAVALLGLAAYLLSFGPMITRALPNGDELVESGNSVPIDLALLAALLAGVSLLPKAKNYAAVVAAVAVLGALLLIEDTIGAPGRGWALWLALAASVIQAIVAVGALLLDAGVITPPAPRPKYEQYYGQYGGYYGQQQGPYQQHQQSGYGSQYPGYPSGPSTGGFSASGPQAATQQAPQTGPQQGGQHGQQQGSPTPPTGFPSFSPPPGSGHQGQGQQNSGNHGGSGQGQQSYGQGQQSQPSSPSGPSGS</sequence>
<keyword evidence="4" id="KW-1185">Reference proteome</keyword>
<feature type="compositionally biased region" description="Low complexity" evidence="1">
    <location>
        <begin position="177"/>
        <end position="222"/>
    </location>
</feature>
<proteinExistence type="predicted"/>
<feature type="region of interest" description="Disordered" evidence="1">
    <location>
        <begin position="1"/>
        <end position="26"/>
    </location>
</feature>
<dbReference type="Pfam" id="PF17270">
    <property type="entry name" value="DUF5336"/>
    <property type="match status" value="1"/>
</dbReference>
<dbReference type="InterPro" id="IPR035166">
    <property type="entry name" value="DUF5336"/>
</dbReference>
<feature type="transmembrane region" description="Helical" evidence="2">
    <location>
        <begin position="128"/>
        <end position="149"/>
    </location>
</feature>
<dbReference type="STRING" id="1260918.AWC06_09220"/>
<evidence type="ECO:0008006" key="5">
    <source>
        <dbReference type="Google" id="ProtNLM"/>
    </source>
</evidence>
<evidence type="ECO:0000256" key="1">
    <source>
        <dbReference type="SAM" id="MobiDB-lite"/>
    </source>
</evidence>
<feature type="compositionally biased region" description="Pro residues" evidence="1">
    <location>
        <begin position="235"/>
        <end position="249"/>
    </location>
</feature>
<feature type="transmembrane region" description="Helical" evidence="2">
    <location>
        <begin position="100"/>
        <end position="116"/>
    </location>
</feature>
<feature type="transmembrane region" description="Helical" evidence="2">
    <location>
        <begin position="36"/>
        <end position="56"/>
    </location>
</feature>
<keyword evidence="2" id="KW-1133">Transmembrane helix</keyword>
<evidence type="ECO:0000313" key="4">
    <source>
        <dbReference type="Proteomes" id="UP000194000"/>
    </source>
</evidence>
<feature type="compositionally biased region" description="Polar residues" evidence="1">
    <location>
        <begin position="15"/>
        <end position="26"/>
    </location>
</feature>
<name>A0A1X1V341_9MYCO</name>
<dbReference type="AlphaFoldDB" id="A0A1X1V341"/>
<dbReference type="Proteomes" id="UP000194000">
    <property type="component" value="Unassembled WGS sequence"/>
</dbReference>
<accession>A0A1X1V341</accession>
<organism evidence="3 4">
    <name type="scientific">Mycobacterium fragae</name>
    <dbReference type="NCBI Taxonomy" id="1260918"/>
    <lineage>
        <taxon>Bacteria</taxon>
        <taxon>Bacillati</taxon>
        <taxon>Actinomycetota</taxon>
        <taxon>Actinomycetes</taxon>
        <taxon>Mycobacteriales</taxon>
        <taxon>Mycobacteriaceae</taxon>
        <taxon>Mycobacterium</taxon>
    </lineage>
</organism>
<comment type="caution">
    <text evidence="3">The sequence shown here is derived from an EMBL/GenBank/DDBJ whole genome shotgun (WGS) entry which is preliminary data.</text>
</comment>
<keyword evidence="2" id="KW-0472">Membrane</keyword>
<evidence type="ECO:0000313" key="3">
    <source>
        <dbReference type="EMBL" id="ORV63503.1"/>
    </source>
</evidence>
<gene>
    <name evidence="3" type="ORF">AWC06_09220</name>
</gene>
<feature type="transmembrane region" description="Helical" evidence="2">
    <location>
        <begin position="77"/>
        <end position="94"/>
    </location>
</feature>
<dbReference type="OrthoDB" id="4763530at2"/>
<keyword evidence="2" id="KW-0812">Transmembrane</keyword>
<evidence type="ECO:0000256" key="2">
    <source>
        <dbReference type="SAM" id="Phobius"/>
    </source>
</evidence>
<dbReference type="RefSeq" id="WP_085194940.1">
    <property type="nucleotide sequence ID" value="NZ_JACKVI010000009.1"/>
</dbReference>
<protein>
    <recommendedName>
        <fullName evidence="5">34 kDa antigenic protein</fullName>
    </recommendedName>
</protein>
<dbReference type="EMBL" id="LQOW01000006">
    <property type="protein sequence ID" value="ORV63503.1"/>
    <property type="molecule type" value="Genomic_DNA"/>
</dbReference>
<feature type="compositionally biased region" description="Low complexity" evidence="1">
    <location>
        <begin position="269"/>
        <end position="290"/>
    </location>
</feature>